<dbReference type="AlphaFoldDB" id="A0A1H8AUE6"/>
<evidence type="ECO:0000313" key="2">
    <source>
        <dbReference type="EMBL" id="SEM74372.1"/>
    </source>
</evidence>
<dbReference type="STRING" id="1173111.SAMN05444955_101361"/>
<keyword evidence="1" id="KW-0472">Membrane</keyword>
<protein>
    <submittedName>
        <fullName evidence="2">Uncharacterized protein</fullName>
    </submittedName>
</protein>
<proteinExistence type="predicted"/>
<feature type="transmembrane region" description="Helical" evidence="1">
    <location>
        <begin position="76"/>
        <end position="94"/>
    </location>
</feature>
<dbReference type="Proteomes" id="UP000199695">
    <property type="component" value="Unassembled WGS sequence"/>
</dbReference>
<gene>
    <name evidence="2" type="ORF">SAMN05444955_101361</name>
</gene>
<organism evidence="2 3">
    <name type="scientific">Lihuaxuella thermophila</name>
    <dbReference type="NCBI Taxonomy" id="1173111"/>
    <lineage>
        <taxon>Bacteria</taxon>
        <taxon>Bacillati</taxon>
        <taxon>Bacillota</taxon>
        <taxon>Bacilli</taxon>
        <taxon>Bacillales</taxon>
        <taxon>Thermoactinomycetaceae</taxon>
        <taxon>Lihuaxuella</taxon>
    </lineage>
</organism>
<accession>A0A1H8AUE6</accession>
<keyword evidence="1" id="KW-1133">Transmembrane helix</keyword>
<keyword evidence="1" id="KW-0812">Transmembrane</keyword>
<sequence>MRSLPRKLFSALITWLIFLSFNVLNGLINSFHKEDIIFFTIITGFFSFLGIFGYGVVSSICIDFVVDRYIKKWSSFLKGVLYILFGMIGNAIFMNDLSRFLEFPSLPVIIAIIFFVIDEVLMKFKKKNK</sequence>
<reference evidence="2 3" key="1">
    <citation type="submission" date="2016-10" db="EMBL/GenBank/DDBJ databases">
        <authorList>
            <person name="de Groot N.N."/>
        </authorList>
    </citation>
    <scope>NUCLEOTIDE SEQUENCE [LARGE SCALE GENOMIC DNA]</scope>
    <source>
        <strain evidence="2 3">DSM 46701</strain>
    </source>
</reference>
<feature type="transmembrane region" description="Helical" evidence="1">
    <location>
        <begin position="36"/>
        <end position="64"/>
    </location>
</feature>
<keyword evidence="3" id="KW-1185">Reference proteome</keyword>
<feature type="transmembrane region" description="Helical" evidence="1">
    <location>
        <begin position="100"/>
        <end position="121"/>
    </location>
</feature>
<evidence type="ECO:0000256" key="1">
    <source>
        <dbReference type="SAM" id="Phobius"/>
    </source>
</evidence>
<evidence type="ECO:0000313" key="3">
    <source>
        <dbReference type="Proteomes" id="UP000199695"/>
    </source>
</evidence>
<name>A0A1H8AUE6_9BACL</name>
<dbReference type="RefSeq" id="WP_089964678.1">
    <property type="nucleotide sequence ID" value="NZ_FOCQ01000001.1"/>
</dbReference>
<dbReference type="OrthoDB" id="2447037at2"/>
<dbReference type="EMBL" id="FOCQ01000001">
    <property type="protein sequence ID" value="SEM74372.1"/>
    <property type="molecule type" value="Genomic_DNA"/>
</dbReference>